<dbReference type="InterPro" id="IPR058548">
    <property type="entry name" value="MlaB-like_STAS"/>
</dbReference>
<dbReference type="CDD" id="cd07043">
    <property type="entry name" value="STAS_anti-anti-sigma_factors"/>
    <property type="match status" value="1"/>
</dbReference>
<feature type="domain" description="STAS" evidence="1">
    <location>
        <begin position="35"/>
        <end position="112"/>
    </location>
</feature>
<dbReference type="EMBL" id="JBDZYD010000014">
    <property type="protein sequence ID" value="MEQ0564064.1"/>
    <property type="molecule type" value="Genomic_DNA"/>
</dbReference>
<dbReference type="Proteomes" id="UP001440984">
    <property type="component" value="Unassembled WGS sequence"/>
</dbReference>
<comment type="caution">
    <text evidence="2">The sequence shown here is derived from an EMBL/GenBank/DDBJ whole genome shotgun (WGS) entry which is preliminary data.</text>
</comment>
<dbReference type="PANTHER" id="PTHR33495:SF2">
    <property type="entry name" value="ANTI-SIGMA FACTOR ANTAGONIST TM_1081-RELATED"/>
    <property type="match status" value="1"/>
</dbReference>
<evidence type="ECO:0000259" key="1">
    <source>
        <dbReference type="PROSITE" id="PS50801"/>
    </source>
</evidence>
<proteinExistence type="predicted"/>
<keyword evidence="3" id="KW-1185">Reference proteome</keyword>
<dbReference type="PANTHER" id="PTHR33495">
    <property type="entry name" value="ANTI-SIGMA FACTOR ANTAGONIST TM_1081-RELATED-RELATED"/>
    <property type="match status" value="1"/>
</dbReference>
<reference evidence="2 3" key="1">
    <citation type="submission" date="2024-05" db="EMBL/GenBank/DDBJ databases">
        <authorList>
            <person name="Zhao H."/>
            <person name="Xu Y."/>
            <person name="Lin S."/>
            <person name="Spain J.C."/>
            <person name="Zhou N.-Y."/>
        </authorList>
    </citation>
    <scope>NUCLEOTIDE SEQUENCE [LARGE SCALE GENOMIC DNA]</scope>
    <source>
        <strain evidence="2 3">NEAU-NG30</strain>
    </source>
</reference>
<dbReference type="Pfam" id="PF13466">
    <property type="entry name" value="STAS_2"/>
    <property type="match status" value="1"/>
</dbReference>
<evidence type="ECO:0000313" key="3">
    <source>
        <dbReference type="Proteomes" id="UP001440984"/>
    </source>
</evidence>
<dbReference type="RefSeq" id="WP_348955129.1">
    <property type="nucleotide sequence ID" value="NZ_JBDZYD010000014.1"/>
</dbReference>
<organism evidence="2 3">
    <name type="scientific">Amycolatopsis melonis</name>
    <dbReference type="NCBI Taxonomy" id="3156488"/>
    <lineage>
        <taxon>Bacteria</taxon>
        <taxon>Bacillati</taxon>
        <taxon>Actinomycetota</taxon>
        <taxon>Actinomycetes</taxon>
        <taxon>Pseudonocardiales</taxon>
        <taxon>Pseudonocardiaceae</taxon>
        <taxon>Amycolatopsis</taxon>
    </lineage>
</organism>
<dbReference type="PROSITE" id="PS50801">
    <property type="entry name" value="STAS"/>
    <property type="match status" value="1"/>
</dbReference>
<protein>
    <submittedName>
        <fullName evidence="2">STAS domain-containing protein</fullName>
    </submittedName>
</protein>
<dbReference type="Gene3D" id="3.30.750.24">
    <property type="entry name" value="STAS domain"/>
    <property type="match status" value="1"/>
</dbReference>
<dbReference type="InterPro" id="IPR036513">
    <property type="entry name" value="STAS_dom_sf"/>
</dbReference>
<name>A0ABV0LP34_9PSEU</name>
<dbReference type="InterPro" id="IPR002645">
    <property type="entry name" value="STAS_dom"/>
</dbReference>
<sequence>MVPQPRSADHELTTGWLTAGGHMALRVLRPGLRTVVVEVTGEVDLGTARRLDEVLQSRIRSQVEDVVIDLSGVTFFSVAGLNSLLRAQLLADTAGAHLTVDVGRSRAVRRLFTLLPTAFEGMANVR</sequence>
<evidence type="ECO:0000313" key="2">
    <source>
        <dbReference type="EMBL" id="MEQ0564064.1"/>
    </source>
</evidence>
<dbReference type="SUPFAM" id="SSF52091">
    <property type="entry name" value="SpoIIaa-like"/>
    <property type="match status" value="1"/>
</dbReference>
<gene>
    <name evidence="2" type="ORF">ABJI51_33705</name>
</gene>
<accession>A0ABV0LP34</accession>